<dbReference type="AlphaFoldDB" id="A0A161TS44"/>
<feature type="transmembrane region" description="Helical" evidence="1">
    <location>
        <begin position="12"/>
        <end position="33"/>
    </location>
</feature>
<evidence type="ECO:0000313" key="3">
    <source>
        <dbReference type="Proteomes" id="UP000076567"/>
    </source>
</evidence>
<name>A0A161TS44_9BACL</name>
<comment type="caution">
    <text evidence="2">The sequence shown here is derived from an EMBL/GenBank/DDBJ whole genome shotgun (WGS) entry which is preliminary data.</text>
</comment>
<gene>
    <name evidence="2" type="ORF">AWM68_02950</name>
</gene>
<evidence type="ECO:0000256" key="1">
    <source>
        <dbReference type="SAM" id="Phobius"/>
    </source>
</evidence>
<protein>
    <submittedName>
        <fullName evidence="2">Uncharacterized protein</fullName>
    </submittedName>
</protein>
<accession>A0A161TS44</accession>
<feature type="transmembrane region" description="Helical" evidence="1">
    <location>
        <begin position="45"/>
        <end position="67"/>
    </location>
</feature>
<keyword evidence="1" id="KW-0472">Membrane</keyword>
<keyword evidence="1" id="KW-1133">Transmembrane helix</keyword>
<dbReference type="EMBL" id="LRFC01000001">
    <property type="protein sequence ID" value="KZE69241.1"/>
    <property type="molecule type" value="Genomic_DNA"/>
</dbReference>
<feature type="transmembrane region" description="Helical" evidence="1">
    <location>
        <begin position="79"/>
        <end position="97"/>
    </location>
</feature>
<proteinExistence type="predicted"/>
<dbReference type="Proteomes" id="UP000076567">
    <property type="component" value="Unassembled WGS sequence"/>
</dbReference>
<dbReference type="RefSeq" id="WP_066236666.1">
    <property type="nucleotide sequence ID" value="NZ_LRFC01000001.1"/>
</dbReference>
<reference evidence="3" key="1">
    <citation type="submission" date="2016-01" db="EMBL/GenBank/DDBJ databases">
        <title>Draft genome of Chromobacterium sp. F49.</title>
        <authorList>
            <person name="Hong K.W."/>
        </authorList>
    </citation>
    <scope>NUCLEOTIDE SEQUENCE [LARGE SCALE GENOMIC DNA]</scope>
    <source>
        <strain evidence="3">P7IIIA</strain>
    </source>
</reference>
<evidence type="ECO:0000313" key="2">
    <source>
        <dbReference type="EMBL" id="KZE69241.1"/>
    </source>
</evidence>
<keyword evidence="3" id="KW-1185">Reference proteome</keyword>
<sequence>MHIQTKSKIKVFLHFLAPFMLFVLMGIDLQESFQVSFKQLTARDFLQLIVLLMVKTICAIVVIDTYVKHDEMKAREKNGLIVIAIISALILAFVLSAI</sequence>
<organism evidence="2 3">
    <name type="scientific">Fictibacillus phosphorivorans</name>
    <dbReference type="NCBI Taxonomy" id="1221500"/>
    <lineage>
        <taxon>Bacteria</taxon>
        <taxon>Bacillati</taxon>
        <taxon>Bacillota</taxon>
        <taxon>Bacilli</taxon>
        <taxon>Bacillales</taxon>
        <taxon>Fictibacillaceae</taxon>
        <taxon>Fictibacillus</taxon>
    </lineage>
</organism>
<keyword evidence="1" id="KW-0812">Transmembrane</keyword>